<comment type="cofactor">
    <cofactor evidence="7">
        <name>Zn(2+)</name>
        <dbReference type="ChEBI" id="CHEBI:29105"/>
    </cofactor>
    <text evidence="7">Binds 1 zinc ion per subunit.</text>
</comment>
<feature type="compositionally biased region" description="Acidic residues" evidence="8">
    <location>
        <begin position="1"/>
        <end position="19"/>
    </location>
</feature>
<evidence type="ECO:0000313" key="10">
    <source>
        <dbReference type="Proteomes" id="UP000287609"/>
    </source>
</evidence>
<dbReference type="Proteomes" id="UP000287609">
    <property type="component" value="Unassembled WGS sequence"/>
</dbReference>
<evidence type="ECO:0000256" key="3">
    <source>
        <dbReference type="ARBA" id="ARBA00022833"/>
    </source>
</evidence>
<dbReference type="OrthoDB" id="9797527at2"/>
<comment type="catalytic activity">
    <reaction evidence="6">
        <text>hydrogencarbonate + H(+) = CO2 + H2O</text>
        <dbReference type="Rhea" id="RHEA:10748"/>
        <dbReference type="ChEBI" id="CHEBI:15377"/>
        <dbReference type="ChEBI" id="CHEBI:15378"/>
        <dbReference type="ChEBI" id="CHEBI:16526"/>
        <dbReference type="ChEBI" id="CHEBI:17544"/>
        <dbReference type="EC" id="4.2.1.1"/>
    </reaction>
</comment>
<evidence type="ECO:0000256" key="1">
    <source>
        <dbReference type="ARBA" id="ARBA00006217"/>
    </source>
</evidence>
<dbReference type="InterPro" id="IPR015892">
    <property type="entry name" value="Carbonic_anhydrase_CS"/>
</dbReference>
<keyword evidence="4" id="KW-0456">Lyase</keyword>
<feature type="binding site" evidence="7">
    <location>
        <position position="97"/>
    </location>
    <ligand>
        <name>Zn(2+)</name>
        <dbReference type="ChEBI" id="CHEBI:29105"/>
    </ligand>
</feature>
<comment type="caution">
    <text evidence="9">The sequence shown here is derived from an EMBL/GenBank/DDBJ whole genome shotgun (WGS) entry which is preliminary data.</text>
</comment>
<accession>A0A430FP19</accession>
<name>A0A430FP19_9BIFI</name>
<dbReference type="Gene3D" id="3.40.1050.10">
    <property type="entry name" value="Carbonic anhydrase"/>
    <property type="match status" value="1"/>
</dbReference>
<evidence type="ECO:0000256" key="4">
    <source>
        <dbReference type="ARBA" id="ARBA00023239"/>
    </source>
</evidence>
<feature type="region of interest" description="Disordered" evidence="8">
    <location>
        <begin position="1"/>
        <end position="22"/>
    </location>
</feature>
<dbReference type="PROSITE" id="PS00704">
    <property type="entry name" value="PROK_CO2_ANHYDRASE_1"/>
    <property type="match status" value="1"/>
</dbReference>
<proteinExistence type="inferred from homology"/>
<feature type="binding site" evidence="7">
    <location>
        <position position="148"/>
    </location>
    <ligand>
        <name>Zn(2+)</name>
        <dbReference type="ChEBI" id="CHEBI:29105"/>
    </ligand>
</feature>
<gene>
    <name evidence="9" type="ORF">D2E26_1365</name>
</gene>
<dbReference type="InterPro" id="IPR001765">
    <property type="entry name" value="Carbonic_anhydrase"/>
</dbReference>
<evidence type="ECO:0000256" key="6">
    <source>
        <dbReference type="ARBA" id="ARBA00048348"/>
    </source>
</evidence>
<feature type="binding site" evidence="7">
    <location>
        <position position="151"/>
    </location>
    <ligand>
        <name>Zn(2+)</name>
        <dbReference type="ChEBI" id="CHEBI:29105"/>
    </ligand>
</feature>
<protein>
    <recommendedName>
        <fullName evidence="2">carbonic anhydrase</fullName>
        <ecNumber evidence="2">4.2.1.1</ecNumber>
    </recommendedName>
</protein>
<feature type="binding site" evidence="7">
    <location>
        <position position="95"/>
    </location>
    <ligand>
        <name>Zn(2+)</name>
        <dbReference type="ChEBI" id="CHEBI:29105"/>
    </ligand>
</feature>
<keyword evidence="3 7" id="KW-0862">Zinc</keyword>
<dbReference type="SUPFAM" id="SSF53056">
    <property type="entry name" value="beta-carbonic anhydrase, cab"/>
    <property type="match status" value="1"/>
</dbReference>
<evidence type="ECO:0000256" key="7">
    <source>
        <dbReference type="PIRSR" id="PIRSR601765-1"/>
    </source>
</evidence>
<dbReference type="EC" id="4.2.1.1" evidence="2"/>
<keyword evidence="7" id="KW-0479">Metal-binding</keyword>
<evidence type="ECO:0000313" key="9">
    <source>
        <dbReference type="EMBL" id="RSX54565.1"/>
    </source>
</evidence>
<keyword evidence="10" id="KW-1185">Reference proteome</keyword>
<evidence type="ECO:0000256" key="8">
    <source>
        <dbReference type="SAM" id="MobiDB-lite"/>
    </source>
</evidence>
<comment type="function">
    <text evidence="5">Catalyzes the reversible hydration of carbon dioxide to form bicarbonate.</text>
</comment>
<reference evidence="9 10" key="1">
    <citation type="submission" date="2018-09" db="EMBL/GenBank/DDBJ databases">
        <title>Characterization of the phylogenetic diversity of five novel species belonging to the genus Bifidobacterium.</title>
        <authorList>
            <person name="Lugli G.A."/>
            <person name="Duranti S."/>
            <person name="Milani C."/>
        </authorList>
    </citation>
    <scope>NUCLEOTIDE SEQUENCE [LARGE SCALE GENOMIC DNA]</scope>
    <source>
        <strain evidence="9 10">2036B</strain>
    </source>
</reference>
<dbReference type="InterPro" id="IPR036874">
    <property type="entry name" value="Carbonic_anhydrase_sf"/>
</dbReference>
<dbReference type="Pfam" id="PF00484">
    <property type="entry name" value="Pro_CA"/>
    <property type="match status" value="1"/>
</dbReference>
<sequence>MTDEQSVNDELKDLDDDSIDATQARDATQALAAEEQASEIASFEDDESTASGIWNRLLSGNRRFSEGKMEHPNQDTVSRETLVEAQNPAAAVLTCADSRVAPELVFDTGLGDLFVTRTAGPMLDDAVISTLELAITQLHVKLLVVMGHEHCAAIEAACEELDELVERTETESGKHAETFMDDLDGIIEASSSSILREVGMSVWQARMAELTTNEEYEQVHIARIIEQLVTRSEVIRKALAEEKLMIVGARYKMSNGLVEVLSF</sequence>
<organism evidence="9 10">
    <name type="scientific">Bifidobacterium dolichotidis</name>
    <dbReference type="NCBI Taxonomy" id="2306976"/>
    <lineage>
        <taxon>Bacteria</taxon>
        <taxon>Bacillati</taxon>
        <taxon>Actinomycetota</taxon>
        <taxon>Actinomycetes</taxon>
        <taxon>Bifidobacteriales</taxon>
        <taxon>Bifidobacteriaceae</taxon>
        <taxon>Bifidobacterium</taxon>
    </lineage>
</organism>
<dbReference type="GO" id="GO:0015976">
    <property type="term" value="P:carbon utilization"/>
    <property type="evidence" value="ECO:0007669"/>
    <property type="project" value="InterPro"/>
</dbReference>
<comment type="similarity">
    <text evidence="1">Belongs to the beta-class carbonic anhydrase family.</text>
</comment>
<dbReference type="PANTHER" id="PTHR11002:SF79">
    <property type="entry name" value="CARBONIC ANHYDRASE 2"/>
    <property type="match status" value="1"/>
</dbReference>
<evidence type="ECO:0000256" key="2">
    <source>
        <dbReference type="ARBA" id="ARBA00012925"/>
    </source>
</evidence>
<dbReference type="GO" id="GO:0004089">
    <property type="term" value="F:carbonate dehydratase activity"/>
    <property type="evidence" value="ECO:0007669"/>
    <property type="project" value="UniProtKB-EC"/>
</dbReference>
<dbReference type="AlphaFoldDB" id="A0A430FP19"/>
<dbReference type="PANTHER" id="PTHR11002">
    <property type="entry name" value="CARBONIC ANHYDRASE"/>
    <property type="match status" value="1"/>
</dbReference>
<dbReference type="GO" id="GO:0008270">
    <property type="term" value="F:zinc ion binding"/>
    <property type="evidence" value="ECO:0007669"/>
    <property type="project" value="InterPro"/>
</dbReference>
<dbReference type="SMART" id="SM00947">
    <property type="entry name" value="Pro_CA"/>
    <property type="match status" value="1"/>
</dbReference>
<evidence type="ECO:0000256" key="5">
    <source>
        <dbReference type="ARBA" id="ARBA00024993"/>
    </source>
</evidence>
<dbReference type="EMBL" id="QXGM01000003">
    <property type="protein sequence ID" value="RSX54565.1"/>
    <property type="molecule type" value="Genomic_DNA"/>
</dbReference>